<dbReference type="InterPro" id="IPR053166">
    <property type="entry name" value="UPF0718_permease"/>
</dbReference>
<feature type="transmembrane region" description="Helical" evidence="8">
    <location>
        <begin position="166"/>
        <end position="190"/>
    </location>
</feature>
<evidence type="ECO:0000256" key="8">
    <source>
        <dbReference type="SAM" id="Phobius"/>
    </source>
</evidence>
<feature type="transmembrane region" description="Helical" evidence="8">
    <location>
        <begin position="337"/>
        <end position="356"/>
    </location>
</feature>
<feature type="transmembrane region" description="Helical" evidence="8">
    <location>
        <begin position="202"/>
        <end position="224"/>
    </location>
</feature>
<dbReference type="GO" id="GO:0005886">
    <property type="term" value="C:plasma membrane"/>
    <property type="evidence" value="ECO:0007669"/>
    <property type="project" value="UniProtKB-SubCell"/>
</dbReference>
<evidence type="ECO:0000256" key="2">
    <source>
        <dbReference type="ARBA" id="ARBA00006386"/>
    </source>
</evidence>
<dbReference type="InterPro" id="IPR005524">
    <property type="entry name" value="DUF318"/>
</dbReference>
<feature type="transmembrane region" description="Helical" evidence="8">
    <location>
        <begin position="96"/>
        <end position="121"/>
    </location>
</feature>
<proteinExistence type="inferred from homology"/>
<organism evidence="9 10">
    <name type="scientific">Arcanobacterium haemolyticum (strain ATCC 9345 / DSM 20595 / CCM 5947 / CCUG 17215 / LMG 16163 / NBRC 15585 / NCTC 8452 / 11018)</name>
    <dbReference type="NCBI Taxonomy" id="644284"/>
    <lineage>
        <taxon>Bacteria</taxon>
        <taxon>Bacillati</taxon>
        <taxon>Actinomycetota</taxon>
        <taxon>Actinomycetes</taxon>
        <taxon>Actinomycetales</taxon>
        <taxon>Actinomycetaceae</taxon>
        <taxon>Arcanobacterium</taxon>
    </lineage>
</organism>
<reference evidence="9 10" key="1">
    <citation type="journal article" date="2010" name="Stand. Genomic Sci.">
        <title>Complete genome sequence of Arcanobacterium haemolyticum type strain (11018).</title>
        <authorList>
            <person name="Yasawong M."/>
            <person name="Teshima H."/>
            <person name="Lapidus A."/>
            <person name="Nolan M."/>
            <person name="Lucas S."/>
            <person name="Glavina Del Rio T."/>
            <person name="Tice H."/>
            <person name="Cheng J."/>
            <person name="Bruce D."/>
            <person name="Detter C."/>
            <person name="Tapia R."/>
            <person name="Han C."/>
            <person name="Goodwin L."/>
            <person name="Pitluck S."/>
            <person name="Liolios K."/>
            <person name="Ivanova N."/>
            <person name="Mavromatis K."/>
            <person name="Mikhailova N."/>
            <person name="Pati A."/>
            <person name="Chen A."/>
            <person name="Palaniappan K."/>
            <person name="Land M."/>
            <person name="Hauser L."/>
            <person name="Chang Y."/>
            <person name="Jeffries C."/>
            <person name="Rohde M."/>
            <person name="Sikorski J."/>
            <person name="Pukall R."/>
            <person name="Goker M."/>
            <person name="Woyke T."/>
            <person name="Bristow J."/>
            <person name="Eisen J."/>
            <person name="Markowitz V."/>
            <person name="Hugenholtz P."/>
            <person name="Kyrpides N."/>
            <person name="Klenk H."/>
        </authorList>
    </citation>
    <scope>NUCLEOTIDE SEQUENCE [LARGE SCALE GENOMIC DNA]</scope>
    <source>
        <strain evidence="10">ATCC 9345 / DSM 20595 / CCUG 17215 / LMG 16163 / NBRC 15585 / NCTC 8452 / 11018</strain>
    </source>
</reference>
<keyword evidence="10" id="KW-1185">Reference proteome</keyword>
<feature type="region of interest" description="Disordered" evidence="7">
    <location>
        <begin position="19"/>
        <end position="42"/>
    </location>
</feature>
<dbReference type="PANTHER" id="PTHR42775">
    <property type="entry name" value="PERMEASE RV2963-RELATED"/>
    <property type="match status" value="1"/>
</dbReference>
<comment type="subcellular location">
    <subcellularLocation>
        <location evidence="1">Cell membrane</location>
        <topology evidence="1">Multi-pass membrane protein</topology>
    </subcellularLocation>
</comment>
<keyword evidence="3" id="KW-1003">Cell membrane</keyword>
<evidence type="ECO:0000313" key="10">
    <source>
        <dbReference type="Proteomes" id="UP000000376"/>
    </source>
</evidence>
<evidence type="ECO:0000256" key="3">
    <source>
        <dbReference type="ARBA" id="ARBA00022475"/>
    </source>
</evidence>
<dbReference type="OrthoDB" id="9810876at2"/>
<feature type="transmembrane region" description="Helical" evidence="8">
    <location>
        <begin position="56"/>
        <end position="75"/>
    </location>
</feature>
<protein>
    <submittedName>
        <fullName evidence="9">Permease</fullName>
    </submittedName>
</protein>
<evidence type="ECO:0000256" key="6">
    <source>
        <dbReference type="ARBA" id="ARBA00023136"/>
    </source>
</evidence>
<comment type="similarity">
    <text evidence="2">Belongs to the UPF0718 family.</text>
</comment>
<dbReference type="STRING" id="644284.Arch_1552"/>
<evidence type="ECO:0000256" key="1">
    <source>
        <dbReference type="ARBA" id="ARBA00004651"/>
    </source>
</evidence>
<evidence type="ECO:0000256" key="5">
    <source>
        <dbReference type="ARBA" id="ARBA00022989"/>
    </source>
</evidence>
<dbReference type="Pfam" id="PF03773">
    <property type="entry name" value="ArsP_1"/>
    <property type="match status" value="1"/>
</dbReference>
<dbReference type="PANTHER" id="PTHR42775:SF2">
    <property type="entry name" value="PERMEASE"/>
    <property type="match status" value="1"/>
</dbReference>
<keyword evidence="5 8" id="KW-1133">Transmembrane helix</keyword>
<dbReference type="eggNOG" id="COG0701">
    <property type="taxonomic scope" value="Bacteria"/>
</dbReference>
<feature type="compositionally biased region" description="Polar residues" evidence="7">
    <location>
        <begin position="19"/>
        <end position="36"/>
    </location>
</feature>
<dbReference type="AlphaFoldDB" id="D7BKR5"/>
<name>D7BKR5_ARCHD</name>
<feature type="transmembrane region" description="Helical" evidence="8">
    <location>
        <begin position="273"/>
        <end position="291"/>
    </location>
</feature>
<dbReference type="HOGENOM" id="CLU_059148_0_0_11"/>
<gene>
    <name evidence="9" type="ordered locus">Arch_1552</name>
</gene>
<dbReference type="KEGG" id="ahe:Arch_1552"/>
<evidence type="ECO:0000256" key="4">
    <source>
        <dbReference type="ARBA" id="ARBA00022692"/>
    </source>
</evidence>
<dbReference type="Proteomes" id="UP000000376">
    <property type="component" value="Chromosome"/>
</dbReference>
<dbReference type="EMBL" id="CP002045">
    <property type="protein sequence ID" value="ADH93245.1"/>
    <property type="molecule type" value="Genomic_DNA"/>
</dbReference>
<feature type="transmembrane region" description="Helical" evidence="8">
    <location>
        <begin position="141"/>
        <end position="159"/>
    </location>
</feature>
<evidence type="ECO:0000256" key="7">
    <source>
        <dbReference type="SAM" id="MobiDB-lite"/>
    </source>
</evidence>
<sequence>MSEQCCNAGESNSQQKNIAISRCSQPSNQDVASTDSEQPREDAATLTPLGRRQPNALLWGKLLVAALVWVGLYFANEPWWNWFFGSLLGMNLEERLAGSLHFFFYDTVKILLLLTGLMFVIGMLRASFNMDKARDFLEGKGLFFGLVMAVALGVITPFCSCSSIPLFIGFVAAGIPLSITLTFLIASPLVSETAAILIGAQFGWDIAVAYLIAGSLIAIAIGWVSSRFKLDKWVNQSVFDTKVAKLRAGGHVPTLQERVNAAMGEAKDIFSKVWIWVIVGVGIGAAIHGWIPADFFATYVGPDNPLGVPLATILGVPLYANGGGVVPIGEALWAKGMPLGTVMSLMMGAIALSIPEGIMLRRVMKPQLLALFFGSVTVGIIIVGYLFNIIYA</sequence>
<keyword evidence="6 8" id="KW-0472">Membrane</keyword>
<evidence type="ECO:0000313" key="9">
    <source>
        <dbReference type="EMBL" id="ADH93245.1"/>
    </source>
</evidence>
<accession>D7BKR5</accession>
<keyword evidence="4 8" id="KW-0812">Transmembrane</keyword>
<feature type="transmembrane region" description="Helical" evidence="8">
    <location>
        <begin position="368"/>
        <end position="391"/>
    </location>
</feature>